<keyword evidence="2" id="KW-0808">Transferase</keyword>
<evidence type="ECO:0000313" key="2">
    <source>
        <dbReference type="EMBL" id="AJA34463.1"/>
    </source>
</evidence>
<name>A0A0A7RMF3_9LACO</name>
<dbReference type="Gene3D" id="3.90.550.10">
    <property type="entry name" value="Spore Coat Polysaccharide Biosynthesis Protein SpsA, Chain A"/>
    <property type="match status" value="1"/>
</dbReference>
<dbReference type="GO" id="GO:0016740">
    <property type="term" value="F:transferase activity"/>
    <property type="evidence" value="ECO:0007669"/>
    <property type="project" value="UniProtKB-KW"/>
</dbReference>
<dbReference type="RefSeq" id="WP_010580514.1">
    <property type="nucleotide sequence ID" value="NZ_AHYZ01000084.1"/>
</dbReference>
<dbReference type="InterPro" id="IPR001173">
    <property type="entry name" value="Glyco_trans_2-like"/>
</dbReference>
<proteinExistence type="predicted"/>
<reference evidence="2" key="1">
    <citation type="journal article" date="2014" name="Appl. Environ. Microbiol.">
        <title>Detection and genomic characterization of motility in Lactobacillus curvatus: confirmation of motility in a species outside the Lactobacillus salivarius clade.</title>
        <authorList>
            <person name="Cousin F.J."/>
            <person name="Lynch S.M."/>
            <person name="Harris H.M."/>
            <person name="McCann A."/>
            <person name="Lynch D.B."/>
            <person name="Neville B.A."/>
            <person name="Irisawa T."/>
            <person name="Okada S."/>
            <person name="Endo A."/>
            <person name="O'Toole P.W."/>
        </authorList>
    </citation>
    <scope>NUCLEOTIDE SEQUENCE</scope>
    <source>
        <strain evidence="2">DSM 20605</strain>
    </source>
</reference>
<dbReference type="EMBL" id="KM886873">
    <property type="protein sequence ID" value="AJA34463.1"/>
    <property type="molecule type" value="Genomic_DNA"/>
</dbReference>
<organism evidence="2">
    <name type="scientific">Liquorilactobacillus vini DSM 20605</name>
    <dbReference type="NCBI Taxonomy" id="1133569"/>
    <lineage>
        <taxon>Bacteria</taxon>
        <taxon>Bacillati</taxon>
        <taxon>Bacillota</taxon>
        <taxon>Bacilli</taxon>
        <taxon>Lactobacillales</taxon>
        <taxon>Lactobacillaceae</taxon>
        <taxon>Liquorilactobacillus</taxon>
    </lineage>
</organism>
<sequence length="745" mass="86548">MVKKESQQLTTYIKENQRPYSCTLSVSLLVSNRIDTIKNCLDSLQPLLNQVSSELIIVDTVGQEQSDGSLAIAEKYADQVVHYKWNNDFAAARNVGLDVAKGEWFLFIDDDEWFEDVTELVKFFNNKNEMQQYCSLAFHKHNYLSVGNTNYSDIMVTQCTRLFYDTKFHHPVHENLQPVVLPIKHVSCFVHHYGYANGRLGKKLERNESIMLADLKREPQNMHLWAQLISSAEISNIDERQKMLLRIEQASNEFVKMPSKDSNAFVNFFVIFCRKLAALAYEKNWSSVIRQGQNFEKVYGQRLTGFQFCALDYYLCQALVNNIRINDSLKIAWDILQDYLKNLERVENDPNKDLANYTPFLQNKVGYVPFYELLLPLLEIIRQDKDWLKIKSMIREVPLYHAGDKAGIIINLFVEAILQFDHSQSEMQFLYNEIFDNQEGSKAEQIAAFAAVIRKHKQDPEKRQKLQLLLTKLKGNSTFLEIQKAIAFESNEKEFLSRINNLKKNFVINDQLDCEELVPLLIKHQLDPSFVVTKLSYDRWNQAVQTIGATYLLKHDTVLPFITKIKEIWPACPEREILVIVLRRAYLFNNFTTIDEIKDQLPFYIEDALQLGQQIYSSELFENAAGEKLLPSEFKFVLQMKQALEYEKQKNYVAYLKKLRQALKTSPNSSYMISKLKWQVAIQTTKQDKANQEFLMLGKQVKNQIMQLLLSGQSQAALPLVKQLAQLMPNDPETKGLLREVLKKQ</sequence>
<dbReference type="PANTHER" id="PTHR43630:SF2">
    <property type="entry name" value="GLYCOSYLTRANSFERASE"/>
    <property type="match status" value="1"/>
</dbReference>
<feature type="domain" description="Glycosyltransferase 2-like" evidence="1">
    <location>
        <begin position="30"/>
        <end position="128"/>
    </location>
</feature>
<dbReference type="AlphaFoldDB" id="A0A0A7RMF3"/>
<dbReference type="Pfam" id="PF00535">
    <property type="entry name" value="Glycos_transf_2"/>
    <property type="match status" value="1"/>
</dbReference>
<evidence type="ECO:0000259" key="1">
    <source>
        <dbReference type="Pfam" id="PF00535"/>
    </source>
</evidence>
<accession>A0A0A7RMF3</accession>
<dbReference type="SUPFAM" id="SSF53448">
    <property type="entry name" value="Nucleotide-diphospho-sugar transferases"/>
    <property type="match status" value="1"/>
</dbReference>
<dbReference type="OrthoDB" id="9815923at2"/>
<dbReference type="PANTHER" id="PTHR43630">
    <property type="entry name" value="POLY-BETA-1,6-N-ACETYL-D-GLUCOSAMINE SYNTHASE"/>
    <property type="match status" value="1"/>
</dbReference>
<protein>
    <submittedName>
        <fullName evidence="2">Glycosyltransferase</fullName>
    </submittedName>
</protein>
<dbReference type="InterPro" id="IPR029044">
    <property type="entry name" value="Nucleotide-diphossugar_trans"/>
</dbReference>